<accession>A0ABD1M5X8</accession>
<gene>
    <name evidence="2" type="ORF">Fmac_018722</name>
</gene>
<protein>
    <submittedName>
        <fullName evidence="2">Uncharacterized protein</fullName>
    </submittedName>
</protein>
<proteinExistence type="predicted"/>
<dbReference type="Proteomes" id="UP001603857">
    <property type="component" value="Unassembled WGS sequence"/>
</dbReference>
<keyword evidence="1" id="KW-0732">Signal</keyword>
<feature type="chain" id="PRO_5044823794" evidence="1">
    <location>
        <begin position="19"/>
        <end position="80"/>
    </location>
</feature>
<comment type="caution">
    <text evidence="2">The sequence shown here is derived from an EMBL/GenBank/DDBJ whole genome shotgun (WGS) entry which is preliminary data.</text>
</comment>
<organism evidence="2 3">
    <name type="scientific">Flemingia macrophylla</name>
    <dbReference type="NCBI Taxonomy" id="520843"/>
    <lineage>
        <taxon>Eukaryota</taxon>
        <taxon>Viridiplantae</taxon>
        <taxon>Streptophyta</taxon>
        <taxon>Embryophyta</taxon>
        <taxon>Tracheophyta</taxon>
        <taxon>Spermatophyta</taxon>
        <taxon>Magnoliopsida</taxon>
        <taxon>eudicotyledons</taxon>
        <taxon>Gunneridae</taxon>
        <taxon>Pentapetalae</taxon>
        <taxon>rosids</taxon>
        <taxon>fabids</taxon>
        <taxon>Fabales</taxon>
        <taxon>Fabaceae</taxon>
        <taxon>Papilionoideae</taxon>
        <taxon>50 kb inversion clade</taxon>
        <taxon>NPAAA clade</taxon>
        <taxon>indigoferoid/millettioid clade</taxon>
        <taxon>Phaseoleae</taxon>
        <taxon>Flemingia</taxon>
    </lineage>
</organism>
<sequence>MKWKNTALFHSFLWVTETLFNQDLYLSLWRGISLKTLDRSRKRERSRDAESIYGAFEVPKGSITFLFLPVRLRSPRKAQL</sequence>
<feature type="signal peptide" evidence="1">
    <location>
        <begin position="1"/>
        <end position="18"/>
    </location>
</feature>
<evidence type="ECO:0000313" key="2">
    <source>
        <dbReference type="EMBL" id="KAL2331141.1"/>
    </source>
</evidence>
<dbReference type="EMBL" id="JBGMDY010000006">
    <property type="protein sequence ID" value="KAL2331141.1"/>
    <property type="molecule type" value="Genomic_DNA"/>
</dbReference>
<name>A0ABD1M5X8_9FABA</name>
<evidence type="ECO:0000256" key="1">
    <source>
        <dbReference type="SAM" id="SignalP"/>
    </source>
</evidence>
<keyword evidence="3" id="KW-1185">Reference proteome</keyword>
<dbReference type="AlphaFoldDB" id="A0ABD1M5X8"/>
<reference evidence="2 3" key="1">
    <citation type="submission" date="2024-08" db="EMBL/GenBank/DDBJ databases">
        <title>Insights into the chromosomal genome structure of Flemingia macrophylla.</title>
        <authorList>
            <person name="Ding Y."/>
            <person name="Zhao Y."/>
            <person name="Bi W."/>
            <person name="Wu M."/>
            <person name="Zhao G."/>
            <person name="Gong Y."/>
            <person name="Li W."/>
            <person name="Zhang P."/>
        </authorList>
    </citation>
    <scope>NUCLEOTIDE SEQUENCE [LARGE SCALE GENOMIC DNA]</scope>
    <source>
        <strain evidence="2">DYQJB</strain>
        <tissue evidence="2">Leaf</tissue>
    </source>
</reference>
<evidence type="ECO:0000313" key="3">
    <source>
        <dbReference type="Proteomes" id="UP001603857"/>
    </source>
</evidence>